<dbReference type="AlphaFoldDB" id="A0A9P1EM88"/>
<evidence type="ECO:0008006" key="6">
    <source>
        <dbReference type="Google" id="ProtNLM"/>
    </source>
</evidence>
<keyword evidence="1" id="KW-0732">Signal</keyword>
<accession>A0A9P1EM88</accession>
<dbReference type="OrthoDB" id="1732437at2759"/>
<gene>
    <name evidence="4" type="ORF">CEURO_LOCUS21241</name>
</gene>
<dbReference type="Proteomes" id="UP001152484">
    <property type="component" value="Unassembled WGS sequence"/>
</dbReference>
<protein>
    <recommendedName>
        <fullName evidence="6">RNase H type-1 domain-containing protein</fullName>
    </recommendedName>
</protein>
<dbReference type="EMBL" id="CAMAPE010000070">
    <property type="protein sequence ID" value="CAH9116622.1"/>
    <property type="molecule type" value="Genomic_DNA"/>
</dbReference>
<dbReference type="Pfam" id="PF13456">
    <property type="entry name" value="RVT_3"/>
    <property type="match status" value="1"/>
</dbReference>
<feature type="domain" description="Reverse transcriptase zinc-binding" evidence="3">
    <location>
        <begin position="214"/>
        <end position="300"/>
    </location>
</feature>
<feature type="signal peptide" evidence="1">
    <location>
        <begin position="1"/>
        <end position="18"/>
    </location>
</feature>
<name>A0A9P1EM88_CUSEU</name>
<dbReference type="Pfam" id="PF13966">
    <property type="entry name" value="zf-RVT"/>
    <property type="match status" value="1"/>
</dbReference>
<evidence type="ECO:0000313" key="4">
    <source>
        <dbReference type="EMBL" id="CAH9116622.1"/>
    </source>
</evidence>
<dbReference type="GO" id="GO:0004523">
    <property type="term" value="F:RNA-DNA hybrid ribonuclease activity"/>
    <property type="evidence" value="ECO:0007669"/>
    <property type="project" value="InterPro"/>
</dbReference>
<dbReference type="PANTHER" id="PTHR33116:SF86">
    <property type="entry name" value="REVERSE TRANSCRIPTASE DOMAIN-CONTAINING PROTEIN"/>
    <property type="match status" value="1"/>
</dbReference>
<dbReference type="SUPFAM" id="SSF53098">
    <property type="entry name" value="Ribonuclease H-like"/>
    <property type="match status" value="1"/>
</dbReference>
<evidence type="ECO:0000256" key="1">
    <source>
        <dbReference type="SAM" id="SignalP"/>
    </source>
</evidence>
<dbReference type="InterPro" id="IPR044730">
    <property type="entry name" value="RNase_H-like_dom_plant"/>
</dbReference>
<dbReference type="InterPro" id="IPR002156">
    <property type="entry name" value="RNaseH_domain"/>
</dbReference>
<reference evidence="4" key="1">
    <citation type="submission" date="2022-07" db="EMBL/GenBank/DDBJ databases">
        <authorList>
            <person name="Macas J."/>
            <person name="Novak P."/>
            <person name="Neumann P."/>
        </authorList>
    </citation>
    <scope>NUCLEOTIDE SEQUENCE</scope>
</reference>
<evidence type="ECO:0000259" key="2">
    <source>
        <dbReference type="Pfam" id="PF13456"/>
    </source>
</evidence>
<dbReference type="Gene3D" id="3.30.420.10">
    <property type="entry name" value="Ribonuclease H-like superfamily/Ribonuclease H"/>
    <property type="match status" value="1"/>
</dbReference>
<dbReference type="CDD" id="cd06222">
    <property type="entry name" value="RNase_H_like"/>
    <property type="match status" value="1"/>
</dbReference>
<evidence type="ECO:0000259" key="3">
    <source>
        <dbReference type="Pfam" id="PF13966"/>
    </source>
</evidence>
<proteinExistence type="predicted"/>
<feature type="chain" id="PRO_5040424339" description="RNase H type-1 domain-containing protein" evidence="1">
    <location>
        <begin position="19"/>
        <end position="519"/>
    </location>
</feature>
<dbReference type="InterPro" id="IPR026960">
    <property type="entry name" value="RVT-Znf"/>
</dbReference>
<evidence type="ECO:0000313" key="5">
    <source>
        <dbReference type="Proteomes" id="UP001152484"/>
    </source>
</evidence>
<dbReference type="InterPro" id="IPR036397">
    <property type="entry name" value="RNaseH_sf"/>
</dbReference>
<sequence length="519" mass="59601">MPTFAMNVFLLLVDLCREVDVIMNGYWWNGNGGKGIRWRSWDYLCRPKKLGGGLGFRKIRDFNKAMLAKQGWKLLTEPDSLARRIFQARYYPGQSYLTTSLGNKPSFIWRSLVEVQDIIRKGVRWRVGDGEFINIWRDPWLPDKINPLILSDCFQGLEEALVAGLLNSRRDVWDEDILKDLFNDRDIDLIRRIPLSNRVVPDRMIWAGEENRCFTVRSCYRRIVGEITLVEWTGWTSMWHLNLPPKIKFFYRQVCCGCLPTMNNLKSRGVDCEIRCGLCGEEDESPFHLFFKCTVARTAWGAASWTKAGQSAHNFLDWLECVSRVLKPEEMEIIVSGCWGLWNERNQRVWCRVQTDGSQVMQKTRIYLQIICRSGSISGEVICKWQRPVEGQRKINVDASIGGESCGFGWVVRDCSGSFVAGGSIIRRGQLSPYEAELMGLREVLSWLKEQQWDFIDVESDSLLAIIEIRNGSGSSYSSVLAEDIRDLMANFVSTPSVPLLLVRKGVVLFLRKVELCGW</sequence>
<dbReference type="PANTHER" id="PTHR33116">
    <property type="entry name" value="REVERSE TRANSCRIPTASE ZINC-BINDING DOMAIN-CONTAINING PROTEIN-RELATED-RELATED"/>
    <property type="match status" value="1"/>
</dbReference>
<dbReference type="GO" id="GO:0003676">
    <property type="term" value="F:nucleic acid binding"/>
    <property type="evidence" value="ECO:0007669"/>
    <property type="project" value="InterPro"/>
</dbReference>
<comment type="caution">
    <text evidence="4">The sequence shown here is derived from an EMBL/GenBank/DDBJ whole genome shotgun (WGS) entry which is preliminary data.</text>
</comment>
<feature type="domain" description="RNase H type-1" evidence="2">
    <location>
        <begin position="404"/>
        <end position="494"/>
    </location>
</feature>
<organism evidence="4 5">
    <name type="scientific">Cuscuta europaea</name>
    <name type="common">European dodder</name>
    <dbReference type="NCBI Taxonomy" id="41803"/>
    <lineage>
        <taxon>Eukaryota</taxon>
        <taxon>Viridiplantae</taxon>
        <taxon>Streptophyta</taxon>
        <taxon>Embryophyta</taxon>
        <taxon>Tracheophyta</taxon>
        <taxon>Spermatophyta</taxon>
        <taxon>Magnoliopsida</taxon>
        <taxon>eudicotyledons</taxon>
        <taxon>Gunneridae</taxon>
        <taxon>Pentapetalae</taxon>
        <taxon>asterids</taxon>
        <taxon>lamiids</taxon>
        <taxon>Solanales</taxon>
        <taxon>Convolvulaceae</taxon>
        <taxon>Cuscuteae</taxon>
        <taxon>Cuscuta</taxon>
        <taxon>Cuscuta subgen. Cuscuta</taxon>
    </lineage>
</organism>
<keyword evidence="5" id="KW-1185">Reference proteome</keyword>
<dbReference type="InterPro" id="IPR012337">
    <property type="entry name" value="RNaseH-like_sf"/>
</dbReference>